<accession>A0A0E3M4N0</accession>
<evidence type="ECO:0000313" key="3">
    <source>
        <dbReference type="Proteomes" id="UP000033006"/>
    </source>
</evidence>
<protein>
    <submittedName>
        <fullName evidence="2">Uncharacterized protein</fullName>
    </submittedName>
</protein>
<reference evidence="2 3" key="1">
    <citation type="submission" date="2015-03" db="EMBL/GenBank/DDBJ databases">
        <authorList>
            <person name="Phan H."/>
            <person name="Ton P."/>
            <person name="Bernal J.T."/>
            <person name="Kanani-Hendijani T.A."/>
            <person name="Munguia J."/>
            <person name="Olumba F.C."/>
            <person name="Orozco S."/>
            <person name="Gibbs Z.A."/>
            <person name="Donegan-Quick R."/>
            <person name="Visi D.K."/>
            <person name="Allen M.S."/>
            <person name="Hughes L.E."/>
            <person name="Bradley K.W."/>
            <person name="Asai D.J."/>
            <person name="Bowman C.A."/>
            <person name="Russell D.A."/>
            <person name="Pope W.H."/>
            <person name="Jacobs-Sera D."/>
            <person name="Hendrix R.W."/>
            <person name="Hatfull G.F."/>
        </authorList>
    </citation>
    <scope>NUCLEOTIDE SEQUENCE [LARGE SCALE GENOMIC DNA]</scope>
</reference>
<proteinExistence type="predicted"/>
<dbReference type="Proteomes" id="UP000033006">
    <property type="component" value="Segment"/>
</dbReference>
<dbReference type="EMBL" id="KP876466">
    <property type="protein sequence ID" value="AKA61772.1"/>
    <property type="molecule type" value="Genomic_DNA"/>
</dbReference>
<dbReference type="GeneID" id="26627286"/>
<name>A0A0E3M4N0_9CAUD</name>
<feature type="region of interest" description="Disordered" evidence="1">
    <location>
        <begin position="1"/>
        <end position="36"/>
    </location>
</feature>
<sequence>MKVSYVTATGSTSKAYLDESPEDTEGPAVFTGTDKHTDEPVTLALTDAGWLEVPSA</sequence>
<dbReference type="RefSeq" id="YP_009200149.1">
    <property type="nucleotide sequence ID" value="NC_028818.1"/>
</dbReference>
<evidence type="ECO:0000256" key="1">
    <source>
        <dbReference type="SAM" id="MobiDB-lite"/>
    </source>
</evidence>
<dbReference type="KEGG" id="vg:26627286"/>
<feature type="compositionally biased region" description="Polar residues" evidence="1">
    <location>
        <begin position="1"/>
        <end position="14"/>
    </location>
</feature>
<evidence type="ECO:0000313" key="2">
    <source>
        <dbReference type="EMBL" id="AKA61772.1"/>
    </source>
</evidence>
<gene>
    <name evidence="2" type="ORF">SEA_TP1604_34</name>
</gene>
<keyword evidence="3" id="KW-1185">Reference proteome</keyword>
<organism evidence="2 3">
    <name type="scientific">Streptomyces phage TP1604</name>
    <dbReference type="NCBI Taxonomy" id="1636184"/>
    <lineage>
        <taxon>Viruses</taxon>
        <taxon>Duplodnaviria</taxon>
        <taxon>Heunggongvirae</taxon>
        <taxon>Uroviricota</taxon>
        <taxon>Caudoviricetes</taxon>
        <taxon>Woodruffvirus</taxon>
        <taxon>Woodruffvirus TP1604</taxon>
    </lineage>
</organism>